<feature type="domain" description="UvrD-like helicase C-terminal" evidence="18">
    <location>
        <begin position="362"/>
        <end position="695"/>
    </location>
</feature>
<organism evidence="19 20">
    <name type="scientific">Arthrobacter russicus</name>
    <dbReference type="NCBI Taxonomy" id="172040"/>
    <lineage>
        <taxon>Bacteria</taxon>
        <taxon>Bacillati</taxon>
        <taxon>Actinomycetota</taxon>
        <taxon>Actinomycetes</taxon>
        <taxon>Micrococcales</taxon>
        <taxon>Micrococcaceae</taxon>
        <taxon>Arthrobacter</taxon>
    </lineage>
</organism>
<dbReference type="InterPro" id="IPR027417">
    <property type="entry name" value="P-loop_NTPase"/>
</dbReference>
<dbReference type="PANTHER" id="PTHR11070:SF55">
    <property type="entry name" value="DNA 3'-5' HELICASE"/>
    <property type="match status" value="1"/>
</dbReference>
<reference evidence="19 20" key="1">
    <citation type="submission" date="2023-07" db="EMBL/GenBank/DDBJ databases">
        <title>Sequencing the genomes of 1000 actinobacteria strains.</title>
        <authorList>
            <person name="Klenk H.-P."/>
        </authorList>
    </citation>
    <scope>NUCLEOTIDE SEQUENCE [LARGE SCALE GENOMIC DNA]</scope>
    <source>
        <strain evidence="19 20">DSM 14555</strain>
    </source>
</reference>
<evidence type="ECO:0000256" key="8">
    <source>
        <dbReference type="ARBA" id="ARBA00022840"/>
    </source>
</evidence>
<dbReference type="EMBL" id="JAVDQF010000001">
    <property type="protein sequence ID" value="MDR6268704.1"/>
    <property type="molecule type" value="Genomic_DNA"/>
</dbReference>
<keyword evidence="9" id="KW-0238">DNA-binding</keyword>
<dbReference type="Gene3D" id="3.30.160.800">
    <property type="match status" value="1"/>
</dbReference>
<feature type="binding site" evidence="15">
    <location>
        <begin position="33"/>
        <end position="40"/>
    </location>
    <ligand>
        <name>ATP</name>
        <dbReference type="ChEBI" id="CHEBI:30616"/>
    </ligand>
</feature>
<dbReference type="InterPro" id="IPR013986">
    <property type="entry name" value="DExx_box_DNA_helicase_dom_sf"/>
</dbReference>
<keyword evidence="3 15" id="KW-0547">Nucleotide-binding</keyword>
<keyword evidence="8 15" id="KW-0067">ATP-binding</keyword>
<comment type="catalytic activity">
    <reaction evidence="12">
        <text>Couples ATP hydrolysis with the unwinding of duplex DNA by translocating in the 3'-5' direction.</text>
        <dbReference type="EC" id="5.6.2.4"/>
    </reaction>
</comment>
<dbReference type="SUPFAM" id="SSF52540">
    <property type="entry name" value="P-loop containing nucleoside triphosphate hydrolases"/>
    <property type="match status" value="1"/>
</dbReference>
<evidence type="ECO:0000256" key="9">
    <source>
        <dbReference type="ARBA" id="ARBA00023125"/>
    </source>
</evidence>
<keyword evidence="2" id="KW-0540">Nuclease</keyword>
<evidence type="ECO:0000256" key="4">
    <source>
        <dbReference type="ARBA" id="ARBA00022763"/>
    </source>
</evidence>
<proteinExistence type="inferred from homology"/>
<evidence type="ECO:0000256" key="2">
    <source>
        <dbReference type="ARBA" id="ARBA00022722"/>
    </source>
</evidence>
<dbReference type="Pfam" id="PF12705">
    <property type="entry name" value="PDDEXK_1"/>
    <property type="match status" value="1"/>
</dbReference>
<dbReference type="Gene3D" id="1.10.10.160">
    <property type="match status" value="1"/>
</dbReference>
<dbReference type="InterPro" id="IPR014016">
    <property type="entry name" value="UvrD-like_ATP-bd"/>
</dbReference>
<evidence type="ECO:0000256" key="10">
    <source>
        <dbReference type="ARBA" id="ARBA00023204"/>
    </source>
</evidence>
<dbReference type="Pfam" id="PF00580">
    <property type="entry name" value="UvrD-helicase"/>
    <property type="match status" value="1"/>
</dbReference>
<sequence length="1133" mass="123035">MNPLQPEPAAVRRPTDEQLNIIEAPLEPMLVIAGAGSGKTTTMADRVVHLVAQGLARPEDILGVTFTRKAAGELAAKVRSQLRQLALSAPELVESLGPEALGPEALEPVIATYHSYANSIVADYGLRIGVERDATVLGQAQCWQLASQVVEGYDGDLSGYSGSVSTLVQAVVSLSAECSEHLRDPAEVESWLASLASGFESLPLVSGKGRGPTAKAVELGHRLATRARVADLVRRYQRAKAQRNALDYGDLVALAAKLAQRVPAVAEQERQKHPIVLLDEFQDTSHAQLTLFASLFGGGHPVTAVGDPHQSIYGFRGASAGQLFRFPEIFRRADGRPAATAALTIAWRNSLAVLDAANVMSRELNRSAQQQHADSPVPLSELRPRPDAPAGEVALARFGTETDEAAAIAEDILDRRRRQARLVEREQATEWDRAAGPEQRSIAVLCRRRAQFGALQEAFDARGLDYEIVGLSGLLATPEVIDLVSSLRVLVDPSRSDALMRLLSGARWRIGAKDLMALADWSRYLAANAKHARNGGTGPNGEPRGSAAPAAADDAESASLVEALDALDADFWPQSARELSPVGRARMLALRDELRGLRRFVGDDLLSLIGEVERTILLDIELAAKPGLPYHRARHHLDAFQDAAAAFLQSAERVDVAAFLAWLGTAEDEENGLEMQAVEPVPGAVQLLTVHAAKGLEWDEVYVPGLAAKSFPSDRAEHWGSGNRALPWPLRGDQADLPVWELGGSDQKSWLEALADFGDQVKAHAQEEERRLAYVAYTRARNYLAVSTSKFAGTAVKAKEVSPFLAELVASSDSADSRIQVSHWPDDSELPEENPQRAELIRAQWPYDPLTGPELETPAGIMPPRGNRRLSLTAAAGRVGAAAERLAALHRAGTVPELTELSPRWGTEARRLLERRASGGQAVEVELPAHISASTLVELQTDPQAVIQRIRRPVPRKPGISARKGTAFHSWVEEHFGRAGQLDLGEFPGSADDFIEDAYQLDDLKRNFEASEWADRVPEHIEVPIETRVAEVVVRGRIDAVFRTPDGDWELVDWKTGRLPRGKELRDRTVQLALYRLAWARLHGVPVERVSAAFYYVAQNHTERVADLAGPAELEAIVTSAYAPELPGPGLPG</sequence>
<evidence type="ECO:0000259" key="18">
    <source>
        <dbReference type="PROSITE" id="PS51217"/>
    </source>
</evidence>
<dbReference type="PROSITE" id="PS51198">
    <property type="entry name" value="UVRD_HELICASE_ATP_BIND"/>
    <property type="match status" value="1"/>
</dbReference>
<evidence type="ECO:0000256" key="16">
    <source>
        <dbReference type="SAM" id="MobiDB-lite"/>
    </source>
</evidence>
<dbReference type="CDD" id="cd17932">
    <property type="entry name" value="DEXQc_UvrD"/>
    <property type="match status" value="1"/>
</dbReference>
<gene>
    <name evidence="19" type="ORF">JOE69_000942</name>
</gene>
<accession>A0ABU1J8F8</accession>
<evidence type="ECO:0000256" key="1">
    <source>
        <dbReference type="ARBA" id="ARBA00009922"/>
    </source>
</evidence>
<feature type="region of interest" description="Disordered" evidence="16">
    <location>
        <begin position="532"/>
        <end position="552"/>
    </location>
</feature>
<dbReference type="Gene3D" id="1.10.486.10">
    <property type="entry name" value="PCRA, domain 4"/>
    <property type="match status" value="1"/>
</dbReference>
<comment type="catalytic activity">
    <reaction evidence="14">
        <text>ATP + H2O = ADP + phosphate + H(+)</text>
        <dbReference type="Rhea" id="RHEA:13065"/>
        <dbReference type="ChEBI" id="CHEBI:15377"/>
        <dbReference type="ChEBI" id="CHEBI:15378"/>
        <dbReference type="ChEBI" id="CHEBI:30616"/>
        <dbReference type="ChEBI" id="CHEBI:43474"/>
        <dbReference type="ChEBI" id="CHEBI:456216"/>
        <dbReference type="EC" id="5.6.2.4"/>
    </reaction>
</comment>
<keyword evidence="20" id="KW-1185">Reference proteome</keyword>
<feature type="domain" description="UvrD-like helicase ATP-binding" evidence="17">
    <location>
        <begin position="12"/>
        <end position="350"/>
    </location>
</feature>
<dbReference type="InterPro" id="IPR014017">
    <property type="entry name" value="DNA_helicase_UvrD-like_C"/>
</dbReference>
<dbReference type="Gene3D" id="3.90.320.10">
    <property type="match status" value="1"/>
</dbReference>
<dbReference type="InterPro" id="IPR038726">
    <property type="entry name" value="PDDEXK_AddAB-type"/>
</dbReference>
<evidence type="ECO:0000313" key="19">
    <source>
        <dbReference type="EMBL" id="MDR6268704.1"/>
    </source>
</evidence>
<dbReference type="Pfam" id="PF13361">
    <property type="entry name" value="UvrD_C"/>
    <property type="match status" value="2"/>
</dbReference>
<evidence type="ECO:0000256" key="3">
    <source>
        <dbReference type="ARBA" id="ARBA00022741"/>
    </source>
</evidence>
<dbReference type="PROSITE" id="PS51217">
    <property type="entry name" value="UVRD_HELICASE_CTER"/>
    <property type="match status" value="1"/>
</dbReference>
<dbReference type="RefSeq" id="WP_309796524.1">
    <property type="nucleotide sequence ID" value="NZ_BAAAHY010000006.1"/>
</dbReference>
<evidence type="ECO:0000256" key="13">
    <source>
        <dbReference type="ARBA" id="ARBA00034808"/>
    </source>
</evidence>
<comment type="similarity">
    <text evidence="1">Belongs to the helicase family. UvrD subfamily.</text>
</comment>
<dbReference type="PANTHER" id="PTHR11070">
    <property type="entry name" value="UVRD / RECB / PCRA DNA HELICASE FAMILY MEMBER"/>
    <property type="match status" value="1"/>
</dbReference>
<keyword evidence="11" id="KW-0413">Isomerase</keyword>
<evidence type="ECO:0000256" key="7">
    <source>
        <dbReference type="ARBA" id="ARBA00022839"/>
    </source>
</evidence>
<dbReference type="Proteomes" id="UP001185069">
    <property type="component" value="Unassembled WGS sequence"/>
</dbReference>
<evidence type="ECO:0000256" key="11">
    <source>
        <dbReference type="ARBA" id="ARBA00023235"/>
    </source>
</evidence>
<name>A0ABU1J8F8_9MICC</name>
<evidence type="ECO:0000313" key="20">
    <source>
        <dbReference type="Proteomes" id="UP001185069"/>
    </source>
</evidence>
<keyword evidence="6 15" id="KW-0347">Helicase</keyword>
<dbReference type="SUPFAM" id="SSF52980">
    <property type="entry name" value="Restriction endonuclease-like"/>
    <property type="match status" value="1"/>
</dbReference>
<dbReference type="InterPro" id="IPR011604">
    <property type="entry name" value="PDDEXK-like_dom_sf"/>
</dbReference>
<evidence type="ECO:0000256" key="5">
    <source>
        <dbReference type="ARBA" id="ARBA00022801"/>
    </source>
</evidence>
<protein>
    <recommendedName>
        <fullName evidence="13">DNA 3'-5' helicase</fullName>
        <ecNumber evidence="13">5.6.2.4</ecNumber>
    </recommendedName>
</protein>
<keyword evidence="4" id="KW-0227">DNA damage</keyword>
<keyword evidence="10" id="KW-0234">DNA repair</keyword>
<comment type="caution">
    <text evidence="19">The sequence shown here is derived from an EMBL/GenBank/DDBJ whole genome shotgun (WGS) entry which is preliminary data.</text>
</comment>
<evidence type="ECO:0000256" key="6">
    <source>
        <dbReference type="ARBA" id="ARBA00022806"/>
    </source>
</evidence>
<dbReference type="Gene3D" id="3.40.50.300">
    <property type="entry name" value="P-loop containing nucleotide triphosphate hydrolases"/>
    <property type="match status" value="2"/>
</dbReference>
<evidence type="ECO:0000256" key="15">
    <source>
        <dbReference type="PROSITE-ProRule" id="PRU00560"/>
    </source>
</evidence>
<dbReference type="GO" id="GO:0003678">
    <property type="term" value="F:DNA helicase activity"/>
    <property type="evidence" value="ECO:0007669"/>
    <property type="project" value="UniProtKB-EC"/>
</dbReference>
<dbReference type="InterPro" id="IPR011335">
    <property type="entry name" value="Restrct_endonuc-II-like"/>
</dbReference>
<dbReference type="InterPro" id="IPR000212">
    <property type="entry name" value="DNA_helicase_UvrD/REP"/>
</dbReference>
<keyword evidence="5 15" id="KW-0378">Hydrolase</keyword>
<keyword evidence="7" id="KW-0269">Exonuclease</keyword>
<feature type="compositionally biased region" description="Low complexity" evidence="16">
    <location>
        <begin position="541"/>
        <end position="552"/>
    </location>
</feature>
<evidence type="ECO:0000256" key="12">
    <source>
        <dbReference type="ARBA" id="ARBA00034617"/>
    </source>
</evidence>
<evidence type="ECO:0000259" key="17">
    <source>
        <dbReference type="PROSITE" id="PS51198"/>
    </source>
</evidence>
<dbReference type="EC" id="5.6.2.4" evidence="13"/>
<evidence type="ECO:0000256" key="14">
    <source>
        <dbReference type="ARBA" id="ARBA00048988"/>
    </source>
</evidence>
<dbReference type="GO" id="GO:0016787">
    <property type="term" value="F:hydrolase activity"/>
    <property type="evidence" value="ECO:0007669"/>
    <property type="project" value="UniProtKB-KW"/>
</dbReference>
<feature type="region of interest" description="Disordered" evidence="16">
    <location>
        <begin position="365"/>
        <end position="387"/>
    </location>
</feature>